<gene>
    <name evidence="2" type="ORF">HV559_08540</name>
    <name evidence="3" type="ORF">HV560_08480</name>
</gene>
<feature type="domain" description="Putative zinc-finger" evidence="1">
    <location>
        <begin position="4"/>
        <end position="38"/>
    </location>
</feature>
<proteinExistence type="predicted"/>
<evidence type="ECO:0000313" key="2">
    <source>
        <dbReference type="EMBL" id="QLB40907.1"/>
    </source>
</evidence>
<accession>A0A7D5DX84</accession>
<protein>
    <submittedName>
        <fullName evidence="2">Zf-HC2 domain-containing protein</fullName>
    </submittedName>
</protein>
<organism evidence="2 4">
    <name type="scientific">Mannheimia pernigra</name>
    <dbReference type="NCBI Taxonomy" id="111844"/>
    <lineage>
        <taxon>Bacteria</taxon>
        <taxon>Pseudomonadati</taxon>
        <taxon>Pseudomonadota</taxon>
        <taxon>Gammaproteobacteria</taxon>
        <taxon>Pasteurellales</taxon>
        <taxon>Pasteurellaceae</taxon>
        <taxon>Mannheimia</taxon>
    </lineage>
</organism>
<evidence type="ECO:0000259" key="1">
    <source>
        <dbReference type="Pfam" id="PF13490"/>
    </source>
</evidence>
<dbReference type="AlphaFoldDB" id="A0A7D5DX84"/>
<name>A0A7D5DX84_9PAST</name>
<dbReference type="EMBL" id="CP055305">
    <property type="protein sequence ID" value="QLB42846.1"/>
    <property type="molecule type" value="Genomic_DNA"/>
</dbReference>
<dbReference type="RefSeq" id="WP_176810133.1">
    <property type="nucleotide sequence ID" value="NZ_CP055305.1"/>
</dbReference>
<dbReference type="Proteomes" id="UP000509660">
    <property type="component" value="Chromosome"/>
</dbReference>
<dbReference type="Proteomes" id="UP000509784">
    <property type="component" value="Chromosome"/>
</dbReference>
<sequence>MFNCKKYTELISFSCEQKLMFKQKLQLEVHLMMCSHCRSFQKNCQTVEKLMKEFK</sequence>
<evidence type="ECO:0000313" key="3">
    <source>
        <dbReference type="EMBL" id="QLB42846.1"/>
    </source>
</evidence>
<evidence type="ECO:0000313" key="5">
    <source>
        <dbReference type="Proteomes" id="UP000509784"/>
    </source>
</evidence>
<dbReference type="EMBL" id="CP055306">
    <property type="protein sequence ID" value="QLB40907.1"/>
    <property type="molecule type" value="Genomic_DNA"/>
</dbReference>
<keyword evidence="4" id="KW-1185">Reference proteome</keyword>
<evidence type="ECO:0000313" key="4">
    <source>
        <dbReference type="Proteomes" id="UP000509660"/>
    </source>
</evidence>
<reference evidence="4 5" key="1">
    <citation type="submission" date="2020-06" db="EMBL/GenBank/DDBJ databases">
        <title>Mannheimia pernigra sp. nov. isolated from bovine respiratory tract.</title>
        <authorList>
            <person name="Kuhnert P."/>
            <person name="Akarsu-Egger H."/>
        </authorList>
    </citation>
    <scope>NUCLEOTIDE SEQUENCE [LARGE SCALE GENOMIC DNA]</scope>
    <source>
        <strain evidence="3 5">17CN0883</strain>
        <strain evidence="2 4">BNO311</strain>
    </source>
</reference>
<dbReference type="InterPro" id="IPR027383">
    <property type="entry name" value="Znf_put"/>
</dbReference>
<dbReference type="Pfam" id="PF13490">
    <property type="entry name" value="zf-HC2"/>
    <property type="match status" value="1"/>
</dbReference>
<dbReference type="KEGG" id="mpeg:HV560_08480"/>